<dbReference type="InterPro" id="IPR020826">
    <property type="entry name" value="Transketolase_BS"/>
</dbReference>
<dbReference type="Pfam" id="PF22613">
    <property type="entry name" value="Transketolase_C_1"/>
    <property type="match status" value="1"/>
</dbReference>
<dbReference type="InterPro" id="IPR029061">
    <property type="entry name" value="THDP-binding"/>
</dbReference>
<comment type="cofactor">
    <cofactor evidence="1">
        <name>thiamine diphosphate</name>
        <dbReference type="ChEBI" id="CHEBI:58937"/>
    </cofactor>
</comment>
<dbReference type="GO" id="GO:0046872">
    <property type="term" value="F:metal ion binding"/>
    <property type="evidence" value="ECO:0007669"/>
    <property type="project" value="UniProtKB-KW"/>
</dbReference>
<keyword evidence="3" id="KW-0479">Metal-binding</keyword>
<dbReference type="Gene3D" id="3.40.50.970">
    <property type="match status" value="1"/>
</dbReference>
<gene>
    <name evidence="8" type="ORF">UFOPK3317_01055</name>
</gene>
<accession>A0A6J7DU54</accession>
<dbReference type="PANTHER" id="PTHR43522">
    <property type="entry name" value="TRANSKETOLASE"/>
    <property type="match status" value="1"/>
</dbReference>
<dbReference type="AlphaFoldDB" id="A0A6J7DU54"/>
<evidence type="ECO:0000259" key="7">
    <source>
        <dbReference type="Pfam" id="PF22613"/>
    </source>
</evidence>
<dbReference type="GO" id="GO:0006098">
    <property type="term" value="P:pentose-phosphate shunt"/>
    <property type="evidence" value="ECO:0007669"/>
    <property type="project" value="TreeGrafter"/>
</dbReference>
<evidence type="ECO:0000256" key="2">
    <source>
        <dbReference type="ARBA" id="ARBA00022679"/>
    </source>
</evidence>
<dbReference type="InterPro" id="IPR033247">
    <property type="entry name" value="Transketolase_fam"/>
</dbReference>
<dbReference type="Gene3D" id="3.40.50.920">
    <property type="match status" value="1"/>
</dbReference>
<dbReference type="PANTHER" id="PTHR43522:SF2">
    <property type="entry name" value="TRANSKETOLASE 1-RELATED"/>
    <property type="match status" value="1"/>
</dbReference>
<name>A0A6J7DU54_9ZZZZ</name>
<evidence type="ECO:0000256" key="5">
    <source>
        <dbReference type="ARBA" id="ARBA00023052"/>
    </source>
</evidence>
<feature type="domain" description="Transketolase-like pyrimidine-binding" evidence="6">
    <location>
        <begin position="2"/>
        <end position="83"/>
    </location>
</feature>
<evidence type="ECO:0000259" key="6">
    <source>
        <dbReference type="Pfam" id="PF02779"/>
    </source>
</evidence>
<dbReference type="PROSITE" id="PS00802">
    <property type="entry name" value="TRANSKETOLASE_2"/>
    <property type="match status" value="1"/>
</dbReference>
<organism evidence="8">
    <name type="scientific">freshwater metagenome</name>
    <dbReference type="NCBI Taxonomy" id="449393"/>
    <lineage>
        <taxon>unclassified sequences</taxon>
        <taxon>metagenomes</taxon>
        <taxon>ecological metagenomes</taxon>
    </lineage>
</organism>
<proteinExistence type="predicted"/>
<keyword evidence="5" id="KW-0786">Thiamine pyrophosphate</keyword>
<dbReference type="Pfam" id="PF02779">
    <property type="entry name" value="Transket_pyr"/>
    <property type="match status" value="1"/>
</dbReference>
<dbReference type="InterPro" id="IPR005475">
    <property type="entry name" value="Transketolase-like_Pyr-bd"/>
</dbReference>
<evidence type="ECO:0000256" key="1">
    <source>
        <dbReference type="ARBA" id="ARBA00001964"/>
    </source>
</evidence>
<evidence type="ECO:0000256" key="4">
    <source>
        <dbReference type="ARBA" id="ARBA00022842"/>
    </source>
</evidence>
<dbReference type="CDD" id="cd07033">
    <property type="entry name" value="TPP_PYR_DXS_TK_like"/>
    <property type="match status" value="1"/>
</dbReference>
<dbReference type="InterPro" id="IPR009014">
    <property type="entry name" value="Transketo_C/PFOR_II"/>
</dbReference>
<dbReference type="EMBL" id="CAFBLK010000189">
    <property type="protein sequence ID" value="CAB4874186.1"/>
    <property type="molecule type" value="Genomic_DNA"/>
</dbReference>
<protein>
    <submittedName>
        <fullName evidence="8">Unannotated protein</fullName>
    </submittedName>
</protein>
<sequence>MRPAVRTAAMQGSKVAFVWSHDSIAVGEDGPTHQPIEQLASLRAMPGLCLIRPADANEVAAAWRVHINGDGPTAIILSRQNLPVLPGTDALSAQGVAKGAYVLVKEPLAASGSEPDVILPDVILIGTGSEVTLCVDAQLKLKELGVSARVVSMPSWDLFAASSDAERAEVLVPGVPCLSVEAASTFGWARYANDSIGIDTFGTSAPGDVAMRHFGFTVEAVVERAQALISNKGI</sequence>
<feature type="domain" description="Transketolase-like C-terminal" evidence="7">
    <location>
        <begin position="119"/>
        <end position="217"/>
    </location>
</feature>
<evidence type="ECO:0000256" key="3">
    <source>
        <dbReference type="ARBA" id="ARBA00022723"/>
    </source>
</evidence>
<dbReference type="GO" id="GO:0004802">
    <property type="term" value="F:transketolase activity"/>
    <property type="evidence" value="ECO:0007669"/>
    <property type="project" value="TreeGrafter"/>
</dbReference>
<dbReference type="SUPFAM" id="SSF52518">
    <property type="entry name" value="Thiamin diphosphate-binding fold (THDP-binding)"/>
    <property type="match status" value="1"/>
</dbReference>
<keyword evidence="2" id="KW-0808">Transferase</keyword>
<dbReference type="GO" id="GO:0005829">
    <property type="term" value="C:cytosol"/>
    <property type="evidence" value="ECO:0007669"/>
    <property type="project" value="TreeGrafter"/>
</dbReference>
<dbReference type="SUPFAM" id="SSF52922">
    <property type="entry name" value="TK C-terminal domain-like"/>
    <property type="match status" value="1"/>
</dbReference>
<keyword evidence="4" id="KW-0460">Magnesium</keyword>
<evidence type="ECO:0000313" key="8">
    <source>
        <dbReference type="EMBL" id="CAB4874186.1"/>
    </source>
</evidence>
<dbReference type="InterPro" id="IPR055152">
    <property type="entry name" value="Transketolase-like_C_2"/>
</dbReference>
<reference evidence="8" key="1">
    <citation type="submission" date="2020-05" db="EMBL/GenBank/DDBJ databases">
        <authorList>
            <person name="Chiriac C."/>
            <person name="Salcher M."/>
            <person name="Ghai R."/>
            <person name="Kavagutti S V."/>
        </authorList>
    </citation>
    <scope>NUCLEOTIDE SEQUENCE</scope>
</reference>